<comment type="caution">
    <text evidence="2">The sequence shown here is derived from an EMBL/GenBank/DDBJ whole genome shotgun (WGS) entry which is preliminary data.</text>
</comment>
<evidence type="ECO:0000313" key="3">
    <source>
        <dbReference type="Proteomes" id="UP001652445"/>
    </source>
</evidence>
<accession>A0ABT2UII8</accession>
<dbReference type="InterPro" id="IPR019405">
    <property type="entry name" value="Lactonase_7-beta_prop"/>
</dbReference>
<dbReference type="InterPro" id="IPR015943">
    <property type="entry name" value="WD40/YVTN_repeat-like_dom_sf"/>
</dbReference>
<dbReference type="EMBL" id="JAOQIO010000084">
    <property type="protein sequence ID" value="MCU6794428.1"/>
    <property type="molecule type" value="Genomic_DNA"/>
</dbReference>
<evidence type="ECO:0000256" key="1">
    <source>
        <dbReference type="ARBA" id="ARBA00005564"/>
    </source>
</evidence>
<keyword evidence="3" id="KW-1185">Reference proteome</keyword>
<comment type="similarity">
    <text evidence="1">Belongs to the cycloisomerase 2 family.</text>
</comment>
<organism evidence="2 3">
    <name type="scientific">Paenibacillus baimaensis</name>
    <dbReference type="NCBI Taxonomy" id="2982185"/>
    <lineage>
        <taxon>Bacteria</taxon>
        <taxon>Bacillati</taxon>
        <taxon>Bacillota</taxon>
        <taxon>Bacilli</taxon>
        <taxon>Bacillales</taxon>
        <taxon>Paenibacillaceae</taxon>
        <taxon>Paenibacillus</taxon>
    </lineage>
</organism>
<reference evidence="2 3" key="1">
    <citation type="submission" date="2022-09" db="EMBL/GenBank/DDBJ databases">
        <authorList>
            <person name="Han X.L."/>
            <person name="Wang Q."/>
            <person name="Lu T."/>
        </authorList>
    </citation>
    <scope>NUCLEOTIDE SEQUENCE [LARGE SCALE GENOMIC DNA]</scope>
    <source>
        <strain evidence="2 3">WQ 127069</strain>
    </source>
</reference>
<dbReference type="Gene3D" id="2.130.10.10">
    <property type="entry name" value="YVTN repeat-like/Quinoprotein amine dehydrogenase"/>
    <property type="match status" value="1"/>
</dbReference>
<dbReference type="Pfam" id="PF10282">
    <property type="entry name" value="Lactonase"/>
    <property type="match status" value="1"/>
</dbReference>
<dbReference type="InterPro" id="IPR011048">
    <property type="entry name" value="Haem_d1_sf"/>
</dbReference>
<proteinExistence type="inferred from homology"/>
<dbReference type="InterPro" id="IPR050282">
    <property type="entry name" value="Cycloisomerase_2"/>
</dbReference>
<dbReference type="RefSeq" id="WP_262685587.1">
    <property type="nucleotide sequence ID" value="NZ_JAOQIO010000084.1"/>
</dbReference>
<dbReference type="SUPFAM" id="SSF51004">
    <property type="entry name" value="C-terminal (heme d1) domain of cytochrome cd1-nitrite reductase"/>
    <property type="match status" value="1"/>
</dbReference>
<dbReference type="PANTHER" id="PTHR30344:SF1">
    <property type="entry name" value="6-PHOSPHOGLUCONOLACTONASE"/>
    <property type="match status" value="1"/>
</dbReference>
<dbReference type="Proteomes" id="UP001652445">
    <property type="component" value="Unassembled WGS sequence"/>
</dbReference>
<gene>
    <name evidence="2" type="ORF">OB236_20175</name>
</gene>
<evidence type="ECO:0000313" key="2">
    <source>
        <dbReference type="EMBL" id="MCU6794428.1"/>
    </source>
</evidence>
<sequence length="358" mass="38692">MSSHSTIYAYIGTQTDSTSEGIYVYRMNPDTGELEHISTTAGGINPTYLAIDPSQRYLYAANTIEGEGLISAFAIDPSTGQLTFLNQQPSGGSKPVHLIVDQTGKFVLAGNFGDGSVCVLPIEANGKLGVMTDFVQHTGSSIHPTRQLGPRVHSITLDPGSRFAVAAEYGADQLRVYRLDADHGELKPGIVPSIPIEAGSGPRHFAFHPNERWGYVINELSNTLMSYDYDADEGILRLKETLSTLPSDFTDRSNCADVHVNADGTFVYGSNRGHNSIVIYAIQPDTGELTLVGHEPTQGKAPRSFVIDPTGSYVFVAHQDTDNVVAFTVDRQTGLLQPTGHNIKVPMPVCIKMISLPQ</sequence>
<name>A0ABT2UII8_9BACL</name>
<dbReference type="PANTHER" id="PTHR30344">
    <property type="entry name" value="6-PHOSPHOGLUCONOLACTONASE-RELATED"/>
    <property type="match status" value="1"/>
</dbReference>
<protein>
    <submittedName>
        <fullName evidence="2">Lactonase family protein</fullName>
    </submittedName>
</protein>